<evidence type="ECO:0000313" key="3">
    <source>
        <dbReference type="Proteomes" id="UP000046395"/>
    </source>
</evidence>
<protein>
    <submittedName>
        <fullName evidence="4">Uncharacterized protein</fullName>
    </submittedName>
</protein>
<organism evidence="3 4">
    <name type="scientific">Trichuris muris</name>
    <name type="common">Mouse whipworm</name>
    <dbReference type="NCBI Taxonomy" id="70415"/>
    <lineage>
        <taxon>Eukaryota</taxon>
        <taxon>Metazoa</taxon>
        <taxon>Ecdysozoa</taxon>
        <taxon>Nematoda</taxon>
        <taxon>Enoplea</taxon>
        <taxon>Dorylaimia</taxon>
        <taxon>Trichinellida</taxon>
        <taxon>Trichuridae</taxon>
        <taxon>Trichuris</taxon>
    </lineage>
</organism>
<feature type="compositionally biased region" description="Polar residues" evidence="1">
    <location>
        <begin position="69"/>
        <end position="81"/>
    </location>
</feature>
<keyword evidence="2" id="KW-0472">Membrane</keyword>
<name>A0A5S6Q2V9_TRIMR</name>
<proteinExistence type="predicted"/>
<sequence length="91" mass="10726">MWKHRDREKHVIIATATIVVYCNLWFLVGPRTPHESVLHRMHPYMSRTDCRDDWSLLDVARSILGPRSSRAQADGNPSQETPSRRRLYARR</sequence>
<reference evidence="4" key="1">
    <citation type="submission" date="2019-12" db="UniProtKB">
        <authorList>
            <consortium name="WormBaseParasite"/>
        </authorList>
    </citation>
    <scope>IDENTIFICATION</scope>
</reference>
<dbReference type="AlphaFoldDB" id="A0A5S6Q2V9"/>
<evidence type="ECO:0000256" key="2">
    <source>
        <dbReference type="SAM" id="Phobius"/>
    </source>
</evidence>
<feature type="transmembrane region" description="Helical" evidence="2">
    <location>
        <begin position="12"/>
        <end position="28"/>
    </location>
</feature>
<keyword evidence="2" id="KW-0812">Transmembrane</keyword>
<keyword evidence="2" id="KW-1133">Transmembrane helix</keyword>
<dbReference type="Proteomes" id="UP000046395">
    <property type="component" value="Unassembled WGS sequence"/>
</dbReference>
<dbReference type="WBParaSite" id="TMUE_0000001499.1">
    <property type="protein sequence ID" value="TMUE_0000001499.1"/>
    <property type="gene ID" value="WBGene00297390"/>
</dbReference>
<evidence type="ECO:0000313" key="4">
    <source>
        <dbReference type="WBParaSite" id="TMUE_0000001499.1"/>
    </source>
</evidence>
<accession>A0A5S6Q2V9</accession>
<evidence type="ECO:0000256" key="1">
    <source>
        <dbReference type="SAM" id="MobiDB-lite"/>
    </source>
</evidence>
<feature type="region of interest" description="Disordered" evidence="1">
    <location>
        <begin position="65"/>
        <end position="91"/>
    </location>
</feature>
<keyword evidence="3" id="KW-1185">Reference proteome</keyword>